<evidence type="ECO:0000259" key="3">
    <source>
        <dbReference type="PROSITE" id="PS50111"/>
    </source>
</evidence>
<dbReference type="PANTHER" id="PTHR32089:SF112">
    <property type="entry name" value="LYSOZYME-LIKE PROTEIN-RELATED"/>
    <property type="match status" value="1"/>
</dbReference>
<evidence type="ECO:0000313" key="4">
    <source>
        <dbReference type="EMBL" id="SFM02095.1"/>
    </source>
</evidence>
<dbReference type="AlphaFoldDB" id="A0A1I4MGC3"/>
<dbReference type="PANTHER" id="PTHR32089">
    <property type="entry name" value="METHYL-ACCEPTING CHEMOTAXIS PROTEIN MCPB"/>
    <property type="match status" value="1"/>
</dbReference>
<protein>
    <submittedName>
        <fullName evidence="4">Methyl-accepting chemotaxis protein (MCP) signalling domain-containing protein</fullName>
    </submittedName>
</protein>
<dbReference type="RefSeq" id="WP_090939765.1">
    <property type="nucleotide sequence ID" value="NZ_FOTS01000033.1"/>
</dbReference>
<name>A0A1I4MGC3_9FIRM</name>
<dbReference type="GO" id="GO:0007165">
    <property type="term" value="P:signal transduction"/>
    <property type="evidence" value="ECO:0007669"/>
    <property type="project" value="UniProtKB-KW"/>
</dbReference>
<reference evidence="5" key="1">
    <citation type="submission" date="2016-10" db="EMBL/GenBank/DDBJ databases">
        <authorList>
            <person name="Varghese N."/>
            <person name="Submissions S."/>
        </authorList>
    </citation>
    <scope>NUCLEOTIDE SEQUENCE [LARGE SCALE GENOMIC DNA]</scope>
    <source>
        <strain evidence="5">DSM 13327</strain>
    </source>
</reference>
<keyword evidence="5" id="KW-1185">Reference proteome</keyword>
<dbReference type="EMBL" id="FOTS01000033">
    <property type="protein sequence ID" value="SFM02095.1"/>
    <property type="molecule type" value="Genomic_DNA"/>
</dbReference>
<evidence type="ECO:0000256" key="1">
    <source>
        <dbReference type="ARBA" id="ARBA00023224"/>
    </source>
</evidence>
<dbReference type="InterPro" id="IPR004089">
    <property type="entry name" value="MCPsignal_dom"/>
</dbReference>
<dbReference type="PROSITE" id="PS50111">
    <property type="entry name" value="CHEMOTAXIS_TRANSDUC_2"/>
    <property type="match status" value="1"/>
</dbReference>
<dbReference type="Pfam" id="PF00015">
    <property type="entry name" value="MCPsignal"/>
    <property type="match status" value="1"/>
</dbReference>
<sequence>MSNLSGREIVKMFTELAPYINEIFVEDVGVSVIQDGMYTAYVPGKSFDLGVRAGEPMKGQACEQCINTGSRVIRMISREQSAFDIPYIACAIPIKDGNQAIGCLITTQAVVNQEKVHTIAGTLANSSDEFTASMDALAAGAKELSNICSDLGALSKELADTIHKTDEIVDFIKNVSNQTNLLGLNAAIEAARVGEAGRGFSVVAEEIRKLASVSAQSVQNINSSLKQTQDSIESMNRKVVNIDQTVQSQASSIQEMAKASQGLASMAGELSSVSENMIQGMK</sequence>
<organism evidence="4 5">
    <name type="scientific">Pelosinus propionicus DSM 13327</name>
    <dbReference type="NCBI Taxonomy" id="1123291"/>
    <lineage>
        <taxon>Bacteria</taxon>
        <taxon>Bacillati</taxon>
        <taxon>Bacillota</taxon>
        <taxon>Negativicutes</taxon>
        <taxon>Selenomonadales</taxon>
        <taxon>Sporomusaceae</taxon>
        <taxon>Pelosinus</taxon>
    </lineage>
</organism>
<proteinExistence type="predicted"/>
<dbReference type="SUPFAM" id="SSF58104">
    <property type="entry name" value="Methyl-accepting chemotaxis protein (MCP) signaling domain"/>
    <property type="match status" value="1"/>
</dbReference>
<dbReference type="SMART" id="SM00283">
    <property type="entry name" value="MA"/>
    <property type="match status" value="1"/>
</dbReference>
<dbReference type="Proteomes" id="UP000199520">
    <property type="component" value="Unassembled WGS sequence"/>
</dbReference>
<gene>
    <name evidence="4" type="ORF">SAMN04490355_103331</name>
</gene>
<accession>A0A1I4MGC3</accession>
<dbReference type="Gene3D" id="1.10.287.950">
    <property type="entry name" value="Methyl-accepting chemotaxis protein"/>
    <property type="match status" value="1"/>
</dbReference>
<evidence type="ECO:0000313" key="5">
    <source>
        <dbReference type="Proteomes" id="UP000199520"/>
    </source>
</evidence>
<keyword evidence="1 2" id="KW-0807">Transducer</keyword>
<evidence type="ECO:0000256" key="2">
    <source>
        <dbReference type="PROSITE-ProRule" id="PRU00284"/>
    </source>
</evidence>
<dbReference type="OrthoDB" id="9807021at2"/>
<dbReference type="STRING" id="1123291.SAMN04490355_103331"/>
<dbReference type="GO" id="GO:0016020">
    <property type="term" value="C:membrane"/>
    <property type="evidence" value="ECO:0007669"/>
    <property type="project" value="InterPro"/>
</dbReference>
<feature type="domain" description="Methyl-accepting transducer" evidence="3">
    <location>
        <begin position="156"/>
        <end position="282"/>
    </location>
</feature>